<evidence type="ECO:0000313" key="2">
    <source>
        <dbReference type="Proteomes" id="UP000516173"/>
    </source>
</evidence>
<evidence type="ECO:0000313" key="1">
    <source>
        <dbReference type="EMBL" id="BCK58379.1"/>
    </source>
</evidence>
<dbReference type="AlphaFoldDB" id="A0A7G1KWI4"/>
<dbReference type="RefSeq" id="WP_187685137.1">
    <property type="nucleotide sequence ID" value="NZ_AP023396.1"/>
</dbReference>
<dbReference type="KEGG" id="nwl:NWFMUON74_61510"/>
<proteinExistence type="predicted"/>
<dbReference type="EMBL" id="AP023396">
    <property type="protein sequence ID" value="BCK58379.1"/>
    <property type="molecule type" value="Genomic_DNA"/>
</dbReference>
<dbReference type="GeneID" id="80350562"/>
<accession>A0A7G1KWI4</accession>
<reference evidence="1 2" key="1">
    <citation type="submission" date="2020-08" db="EMBL/GenBank/DDBJ databases">
        <title>Genome Sequencing of Nocardia wallacei strain FMUON74 and assembly.</title>
        <authorList>
            <person name="Toyokawa M."/>
            <person name="Uesaka K."/>
        </authorList>
    </citation>
    <scope>NUCLEOTIDE SEQUENCE [LARGE SCALE GENOMIC DNA]</scope>
    <source>
        <strain evidence="1 2">FMUON74</strain>
    </source>
</reference>
<organism evidence="1 2">
    <name type="scientific">Nocardia wallacei</name>
    <dbReference type="NCBI Taxonomy" id="480035"/>
    <lineage>
        <taxon>Bacteria</taxon>
        <taxon>Bacillati</taxon>
        <taxon>Actinomycetota</taxon>
        <taxon>Actinomycetes</taxon>
        <taxon>Mycobacteriales</taxon>
        <taxon>Nocardiaceae</taxon>
        <taxon>Nocardia</taxon>
    </lineage>
</organism>
<dbReference type="Proteomes" id="UP000516173">
    <property type="component" value="Chromosome"/>
</dbReference>
<keyword evidence="2" id="KW-1185">Reference proteome</keyword>
<name>A0A7G1KWI4_9NOCA</name>
<sequence>MPTLTVDFRKLLTLTAEGLALTAVVDGTETELVIQGVTLDDIANFAAAEHMR</sequence>
<protein>
    <submittedName>
        <fullName evidence="1">Uncharacterized protein</fullName>
    </submittedName>
</protein>
<gene>
    <name evidence="1" type="ORF">NWFMUON74_61510</name>
</gene>